<dbReference type="Proteomes" id="UP000297245">
    <property type="component" value="Unassembled WGS sequence"/>
</dbReference>
<dbReference type="InterPro" id="IPR002745">
    <property type="entry name" value="Ptrans_KptA/Tpt1"/>
</dbReference>
<dbReference type="AlphaFoldDB" id="A0A4S8LVA3"/>
<dbReference type="InterPro" id="IPR042080">
    <property type="entry name" value="RNA_2'-PTrans_N"/>
</dbReference>
<dbReference type="GO" id="GO:0000215">
    <property type="term" value="F:tRNA 2'-phosphotransferase activity"/>
    <property type="evidence" value="ECO:0007669"/>
    <property type="project" value="UniProtKB-EC"/>
</dbReference>
<evidence type="ECO:0000313" key="9">
    <source>
        <dbReference type="Proteomes" id="UP000297245"/>
    </source>
</evidence>
<evidence type="ECO:0000256" key="6">
    <source>
        <dbReference type="ARBA" id="ARBA00047949"/>
    </source>
</evidence>
<dbReference type="SUPFAM" id="SSF56399">
    <property type="entry name" value="ADP-ribosylation"/>
    <property type="match status" value="1"/>
</dbReference>
<feature type="region of interest" description="Disordered" evidence="7">
    <location>
        <begin position="37"/>
        <end position="65"/>
    </location>
</feature>
<keyword evidence="9" id="KW-1185">Reference proteome</keyword>
<dbReference type="GO" id="GO:0006388">
    <property type="term" value="P:tRNA splicing, via endonucleolytic cleavage and ligation"/>
    <property type="evidence" value="ECO:0007669"/>
    <property type="project" value="TreeGrafter"/>
</dbReference>
<dbReference type="EC" id="2.7.1.160" evidence="3"/>
<proteinExistence type="inferred from homology"/>
<keyword evidence="5" id="KW-0520">NAD</keyword>
<dbReference type="PANTHER" id="PTHR12684:SF2">
    <property type="entry name" value="TRNA 2'-PHOSPHOTRANSFERASE 1"/>
    <property type="match status" value="1"/>
</dbReference>
<evidence type="ECO:0000256" key="4">
    <source>
        <dbReference type="ARBA" id="ARBA00022679"/>
    </source>
</evidence>
<dbReference type="Pfam" id="PF01885">
    <property type="entry name" value="PTS_2-RNA"/>
    <property type="match status" value="1"/>
</dbReference>
<reference evidence="8 9" key="1">
    <citation type="journal article" date="2019" name="Nat. Ecol. Evol.">
        <title>Megaphylogeny resolves global patterns of mushroom evolution.</title>
        <authorList>
            <person name="Varga T."/>
            <person name="Krizsan K."/>
            <person name="Foldi C."/>
            <person name="Dima B."/>
            <person name="Sanchez-Garcia M."/>
            <person name="Sanchez-Ramirez S."/>
            <person name="Szollosi G.J."/>
            <person name="Szarkandi J.G."/>
            <person name="Papp V."/>
            <person name="Albert L."/>
            <person name="Andreopoulos W."/>
            <person name="Angelini C."/>
            <person name="Antonin V."/>
            <person name="Barry K.W."/>
            <person name="Bougher N.L."/>
            <person name="Buchanan P."/>
            <person name="Buyck B."/>
            <person name="Bense V."/>
            <person name="Catcheside P."/>
            <person name="Chovatia M."/>
            <person name="Cooper J."/>
            <person name="Damon W."/>
            <person name="Desjardin D."/>
            <person name="Finy P."/>
            <person name="Geml J."/>
            <person name="Haridas S."/>
            <person name="Hughes K."/>
            <person name="Justo A."/>
            <person name="Karasinski D."/>
            <person name="Kautmanova I."/>
            <person name="Kiss B."/>
            <person name="Kocsube S."/>
            <person name="Kotiranta H."/>
            <person name="LaButti K.M."/>
            <person name="Lechner B.E."/>
            <person name="Liimatainen K."/>
            <person name="Lipzen A."/>
            <person name="Lukacs Z."/>
            <person name="Mihaltcheva S."/>
            <person name="Morgado L.N."/>
            <person name="Niskanen T."/>
            <person name="Noordeloos M.E."/>
            <person name="Ohm R.A."/>
            <person name="Ortiz-Santana B."/>
            <person name="Ovrebo C."/>
            <person name="Racz N."/>
            <person name="Riley R."/>
            <person name="Savchenko A."/>
            <person name="Shiryaev A."/>
            <person name="Soop K."/>
            <person name="Spirin V."/>
            <person name="Szebenyi C."/>
            <person name="Tomsovsky M."/>
            <person name="Tulloss R.E."/>
            <person name="Uehling J."/>
            <person name="Grigoriev I.V."/>
            <person name="Vagvolgyi C."/>
            <person name="Papp T."/>
            <person name="Martin F.M."/>
            <person name="Miettinen O."/>
            <person name="Hibbett D.S."/>
            <person name="Nagy L.G."/>
        </authorList>
    </citation>
    <scope>NUCLEOTIDE SEQUENCE [LARGE SCALE GENOMIC DNA]</scope>
    <source>
        <strain evidence="8 9">CBS 962.96</strain>
    </source>
</reference>
<dbReference type="Gene3D" id="3.20.170.30">
    <property type="match status" value="1"/>
</dbReference>
<keyword evidence="4" id="KW-0808">Transferase</keyword>
<evidence type="ECO:0000256" key="2">
    <source>
        <dbReference type="ARBA" id="ARBA00009836"/>
    </source>
</evidence>
<accession>A0A4S8LVA3</accession>
<protein>
    <recommendedName>
        <fullName evidence="3">2'-phosphotransferase</fullName>
        <ecNumber evidence="3">2.7.1.160</ecNumber>
    </recommendedName>
</protein>
<organism evidence="8 9">
    <name type="scientific">Dendrothele bispora (strain CBS 962.96)</name>
    <dbReference type="NCBI Taxonomy" id="1314807"/>
    <lineage>
        <taxon>Eukaryota</taxon>
        <taxon>Fungi</taxon>
        <taxon>Dikarya</taxon>
        <taxon>Basidiomycota</taxon>
        <taxon>Agaricomycotina</taxon>
        <taxon>Agaricomycetes</taxon>
        <taxon>Agaricomycetidae</taxon>
        <taxon>Agaricales</taxon>
        <taxon>Agaricales incertae sedis</taxon>
        <taxon>Dendrothele</taxon>
    </lineage>
</organism>
<dbReference type="EMBL" id="ML179262">
    <property type="protein sequence ID" value="THU92978.1"/>
    <property type="molecule type" value="Genomic_DNA"/>
</dbReference>
<evidence type="ECO:0000256" key="3">
    <source>
        <dbReference type="ARBA" id="ARBA00012007"/>
    </source>
</evidence>
<comment type="similarity">
    <text evidence="2">Belongs to the KptA/TPT1 family.</text>
</comment>
<dbReference type="OrthoDB" id="419694at2759"/>
<evidence type="ECO:0000256" key="7">
    <source>
        <dbReference type="SAM" id="MobiDB-lite"/>
    </source>
</evidence>
<comment type="catalytic activity">
    <reaction evidence="6">
        <text>2'-phospho-[ligated tRNA] + NAD(+) = mature tRNA + ADP-alpha-D-ribose 1'',2''-cyclic phosphate + nicotinamide</text>
        <dbReference type="Rhea" id="RHEA:23324"/>
        <dbReference type="Rhea" id="RHEA-COMP:11106"/>
        <dbReference type="Rhea" id="RHEA-COMP:11107"/>
        <dbReference type="ChEBI" id="CHEBI:17154"/>
        <dbReference type="ChEBI" id="CHEBI:57540"/>
        <dbReference type="ChEBI" id="CHEBI:76596"/>
        <dbReference type="ChEBI" id="CHEBI:82883"/>
        <dbReference type="ChEBI" id="CHEBI:85027"/>
        <dbReference type="EC" id="2.7.1.160"/>
    </reaction>
</comment>
<evidence type="ECO:0000256" key="5">
    <source>
        <dbReference type="ARBA" id="ARBA00023027"/>
    </source>
</evidence>
<dbReference type="Gene3D" id="1.10.10.970">
    <property type="entry name" value="RNA 2'-phosphotransferase, Tpt1/KptA family, N-terminal domain"/>
    <property type="match status" value="1"/>
</dbReference>
<dbReference type="PANTHER" id="PTHR12684">
    <property type="entry name" value="PUTATIVE PHOSPHOTRANSFERASE"/>
    <property type="match status" value="1"/>
</dbReference>
<comment type="function">
    <text evidence="1">Catalyzes the last step of tRNA splicing, the transfer of the splice junction 2'-phosphate from ligated tRNA to NAD to produce ADP-ribose 1''-2'' cyclic phosphate.</text>
</comment>
<evidence type="ECO:0000256" key="1">
    <source>
        <dbReference type="ARBA" id="ARBA00003343"/>
    </source>
</evidence>
<evidence type="ECO:0000313" key="8">
    <source>
        <dbReference type="EMBL" id="THU92978.1"/>
    </source>
</evidence>
<sequence length="284" mass="32505">MHFVNRSLHGVVLRHFAPSCLGRRTFVQSLTSQHNKLNSKQIVSEGPSFPLRSRPKRKKRPEDPSFREAITLTKRLSYLLRHGAEAQGLNIRPDGWVPLDDVLKHSSMAEFSFEHLRQVLQLDPQRRIVVKEVPISKDASMWWIRAAGKHSIPSVNTAMKQIKYLDQVSAVLYCTNWAKWNNIKKYGIWPDEDDSLIHFVQSVDEDYGVEAHHNSAHHNSAEIVIQLDLEKALLAGLQFFIKNDRSVVTAGDYRGCVGSDFIYRVSQISWNTRILQGKRQGQDG</sequence>
<gene>
    <name evidence="8" type="ORF">K435DRAFT_780022</name>
</gene>
<dbReference type="InterPro" id="IPR042081">
    <property type="entry name" value="RNA_2'-PTrans_C"/>
</dbReference>
<name>A0A4S8LVA3_DENBC</name>